<protein>
    <recommendedName>
        <fullName evidence="2">Outer membrane protein beta-barrel domain-containing protein</fullName>
    </recommendedName>
</protein>
<feature type="signal peptide" evidence="1">
    <location>
        <begin position="1"/>
        <end position="17"/>
    </location>
</feature>
<feature type="domain" description="Outer membrane protein beta-barrel" evidence="2">
    <location>
        <begin position="29"/>
        <end position="176"/>
    </location>
</feature>
<comment type="caution">
    <text evidence="3">The sequence shown here is derived from an EMBL/GenBank/DDBJ whole genome shotgun (WGS) entry which is preliminary data.</text>
</comment>
<sequence>MNIAKIIFLSLSLSTFASGQSFFKGSVVFGANASQIDGDLLAGYHKIGLTGGVKVEFPVSSVLDLGIEFLYSQRGSRSQIIRNQFSPVSKININYIELPLILKWSDWWIEDEAYYKFNIHGGISNGYLISSDFEDSPVSSNGKINSYDIGFLLGTGFAFTKNWTLTLRYNRSINTLYTIDTATTGTVKGLIGYFITLRAEYSF</sequence>
<evidence type="ECO:0000313" key="3">
    <source>
        <dbReference type="EMBL" id="GLR19233.1"/>
    </source>
</evidence>
<accession>A0AA37SWQ4</accession>
<organism evidence="3 4">
    <name type="scientific">Portibacter lacus</name>
    <dbReference type="NCBI Taxonomy" id="1099794"/>
    <lineage>
        <taxon>Bacteria</taxon>
        <taxon>Pseudomonadati</taxon>
        <taxon>Bacteroidota</taxon>
        <taxon>Saprospiria</taxon>
        <taxon>Saprospirales</taxon>
        <taxon>Haliscomenobacteraceae</taxon>
        <taxon>Portibacter</taxon>
    </lineage>
</organism>
<evidence type="ECO:0000256" key="1">
    <source>
        <dbReference type="SAM" id="SignalP"/>
    </source>
</evidence>
<name>A0AA37SWQ4_9BACT</name>
<feature type="chain" id="PRO_5041421001" description="Outer membrane protein beta-barrel domain-containing protein" evidence="1">
    <location>
        <begin position="18"/>
        <end position="203"/>
    </location>
</feature>
<keyword evidence="1" id="KW-0732">Signal</keyword>
<keyword evidence="4" id="KW-1185">Reference proteome</keyword>
<proteinExistence type="predicted"/>
<dbReference type="AlphaFoldDB" id="A0AA37SWQ4"/>
<dbReference type="RefSeq" id="WP_235292064.1">
    <property type="nucleotide sequence ID" value="NZ_BSOH01000027.1"/>
</dbReference>
<gene>
    <name evidence="3" type="ORF">GCM10007940_38490</name>
</gene>
<dbReference type="EMBL" id="BSOH01000027">
    <property type="protein sequence ID" value="GLR19233.1"/>
    <property type="molecule type" value="Genomic_DNA"/>
</dbReference>
<dbReference type="Proteomes" id="UP001156666">
    <property type="component" value="Unassembled WGS sequence"/>
</dbReference>
<dbReference type="Pfam" id="PF13568">
    <property type="entry name" value="OMP_b-brl_2"/>
    <property type="match status" value="1"/>
</dbReference>
<reference evidence="3" key="2">
    <citation type="submission" date="2023-01" db="EMBL/GenBank/DDBJ databases">
        <title>Draft genome sequence of Portibacter lacus strain NBRC 108769.</title>
        <authorList>
            <person name="Sun Q."/>
            <person name="Mori K."/>
        </authorList>
    </citation>
    <scope>NUCLEOTIDE SEQUENCE</scope>
    <source>
        <strain evidence="3">NBRC 108769</strain>
    </source>
</reference>
<evidence type="ECO:0000313" key="4">
    <source>
        <dbReference type="Proteomes" id="UP001156666"/>
    </source>
</evidence>
<evidence type="ECO:0000259" key="2">
    <source>
        <dbReference type="Pfam" id="PF13568"/>
    </source>
</evidence>
<dbReference type="InterPro" id="IPR025665">
    <property type="entry name" value="Beta-barrel_OMP_2"/>
</dbReference>
<reference evidence="3" key="1">
    <citation type="journal article" date="2014" name="Int. J. Syst. Evol. Microbiol.">
        <title>Complete genome sequence of Corynebacterium casei LMG S-19264T (=DSM 44701T), isolated from a smear-ripened cheese.</title>
        <authorList>
            <consortium name="US DOE Joint Genome Institute (JGI-PGF)"/>
            <person name="Walter F."/>
            <person name="Albersmeier A."/>
            <person name="Kalinowski J."/>
            <person name="Ruckert C."/>
        </authorList>
    </citation>
    <scope>NUCLEOTIDE SEQUENCE</scope>
    <source>
        <strain evidence="3">NBRC 108769</strain>
    </source>
</reference>